<keyword evidence="3" id="KW-0479">Metal-binding</keyword>
<evidence type="ECO:0008006" key="9">
    <source>
        <dbReference type="Google" id="ProtNLM"/>
    </source>
</evidence>
<dbReference type="PANTHER" id="PTHR24291:SF50">
    <property type="entry name" value="BIFUNCTIONAL ALBAFLAVENONE MONOOXYGENASE_TERPENE SYNTHASE"/>
    <property type="match status" value="1"/>
</dbReference>
<dbReference type="GO" id="GO:0005506">
    <property type="term" value="F:iron ion binding"/>
    <property type="evidence" value="ECO:0007669"/>
    <property type="project" value="InterPro"/>
</dbReference>
<protein>
    <recommendedName>
        <fullName evidence="9">Cytochrome P450</fullName>
    </recommendedName>
</protein>
<sequence>MTFLIAGHDTTNVATCWALYLLAQYPHEQDLLLPTARRTNLKDEVIGKYYIPKNTEIFIGISVLQRLTEIWGPTTDNFDPKRWLNPSLSKNITNLNYLPYLNGARGCIGFQIKKRVFPIPKPDPYLGLAVSIVES</sequence>
<evidence type="ECO:0000256" key="2">
    <source>
        <dbReference type="ARBA" id="ARBA00022617"/>
    </source>
</evidence>
<dbReference type="OrthoDB" id="1470350at2759"/>
<keyword evidence="2" id="KW-0349">Heme</keyword>
<keyword evidence="4" id="KW-0560">Oxidoreductase</keyword>
<reference evidence="7" key="1">
    <citation type="submission" date="2020-05" db="EMBL/GenBank/DDBJ databases">
        <authorList>
            <person name="Rincon C."/>
            <person name="Sanders R I."/>
            <person name="Robbins C."/>
            <person name="Chaturvedi A."/>
        </authorList>
    </citation>
    <scope>NUCLEOTIDE SEQUENCE</scope>
    <source>
        <strain evidence="7">CHB12</strain>
    </source>
</reference>
<dbReference type="InterPro" id="IPR001128">
    <property type="entry name" value="Cyt_P450"/>
</dbReference>
<dbReference type="GO" id="GO:0020037">
    <property type="term" value="F:heme binding"/>
    <property type="evidence" value="ECO:0007669"/>
    <property type="project" value="InterPro"/>
</dbReference>
<dbReference type="InterPro" id="IPR050196">
    <property type="entry name" value="Cytochrome_P450_Monoox"/>
</dbReference>
<name>A0A916E1K4_9GLOM</name>
<proteinExistence type="inferred from homology"/>
<dbReference type="Pfam" id="PF00067">
    <property type="entry name" value="p450"/>
    <property type="match status" value="2"/>
</dbReference>
<dbReference type="PANTHER" id="PTHR24291">
    <property type="entry name" value="CYTOCHROME P450 FAMILY 4"/>
    <property type="match status" value="1"/>
</dbReference>
<comment type="similarity">
    <text evidence="1">Belongs to the cytochrome P450 family.</text>
</comment>
<dbReference type="Proteomes" id="UP000684084">
    <property type="component" value="Unassembled WGS sequence"/>
</dbReference>
<gene>
    <name evidence="7" type="ORF">CHRIB12_LOCUS4252</name>
</gene>
<evidence type="ECO:0000313" key="8">
    <source>
        <dbReference type="Proteomes" id="UP000684084"/>
    </source>
</evidence>
<evidence type="ECO:0000256" key="5">
    <source>
        <dbReference type="ARBA" id="ARBA00023004"/>
    </source>
</evidence>
<dbReference type="GO" id="GO:0016705">
    <property type="term" value="F:oxidoreductase activity, acting on paired donors, with incorporation or reduction of molecular oxygen"/>
    <property type="evidence" value="ECO:0007669"/>
    <property type="project" value="InterPro"/>
</dbReference>
<evidence type="ECO:0000313" key="7">
    <source>
        <dbReference type="EMBL" id="CAB5346653.1"/>
    </source>
</evidence>
<keyword evidence="6" id="KW-0503">Monooxygenase</keyword>
<evidence type="ECO:0000256" key="6">
    <source>
        <dbReference type="ARBA" id="ARBA00023033"/>
    </source>
</evidence>
<evidence type="ECO:0000256" key="1">
    <source>
        <dbReference type="ARBA" id="ARBA00010617"/>
    </source>
</evidence>
<dbReference type="GO" id="GO:0004497">
    <property type="term" value="F:monooxygenase activity"/>
    <property type="evidence" value="ECO:0007669"/>
    <property type="project" value="UniProtKB-KW"/>
</dbReference>
<evidence type="ECO:0000256" key="4">
    <source>
        <dbReference type="ARBA" id="ARBA00023002"/>
    </source>
</evidence>
<organism evidence="7 8">
    <name type="scientific">Rhizophagus irregularis</name>
    <dbReference type="NCBI Taxonomy" id="588596"/>
    <lineage>
        <taxon>Eukaryota</taxon>
        <taxon>Fungi</taxon>
        <taxon>Fungi incertae sedis</taxon>
        <taxon>Mucoromycota</taxon>
        <taxon>Glomeromycotina</taxon>
        <taxon>Glomeromycetes</taxon>
        <taxon>Glomerales</taxon>
        <taxon>Glomeraceae</taxon>
        <taxon>Rhizophagus</taxon>
    </lineage>
</organism>
<dbReference type="AlphaFoldDB" id="A0A916E1K4"/>
<keyword evidence="5" id="KW-0408">Iron</keyword>
<comment type="caution">
    <text evidence="7">The sequence shown here is derived from an EMBL/GenBank/DDBJ whole genome shotgun (WGS) entry which is preliminary data.</text>
</comment>
<accession>A0A916E1K4</accession>
<dbReference type="EMBL" id="CAGKOT010000006">
    <property type="protein sequence ID" value="CAB5346653.1"/>
    <property type="molecule type" value="Genomic_DNA"/>
</dbReference>
<evidence type="ECO:0000256" key="3">
    <source>
        <dbReference type="ARBA" id="ARBA00022723"/>
    </source>
</evidence>